<dbReference type="AlphaFoldDB" id="A0AAJ0HW49"/>
<evidence type="ECO:0000313" key="3">
    <source>
        <dbReference type="Proteomes" id="UP001275084"/>
    </source>
</evidence>
<keyword evidence="1" id="KW-1133">Transmembrane helix</keyword>
<dbReference type="Pfam" id="PF14087">
    <property type="entry name" value="DUF4267"/>
    <property type="match status" value="1"/>
</dbReference>
<sequence>MAQTVTFDHWSVAYILVSFASTLMSLNVLLRPQSFYGLMPVAPPKDRQAQQLLRAQFLMFAAREITVGSICFGLWYLGDRRAMGWAMISCLPMAVLDGYALQKYAGGIGGAAGF</sequence>
<feature type="transmembrane region" description="Helical" evidence="1">
    <location>
        <begin position="57"/>
        <end position="77"/>
    </location>
</feature>
<accession>A0AAJ0HW49</accession>
<keyword evidence="3" id="KW-1185">Reference proteome</keyword>
<organism evidence="2 3">
    <name type="scientific">Lasiosphaeria hispida</name>
    <dbReference type="NCBI Taxonomy" id="260671"/>
    <lineage>
        <taxon>Eukaryota</taxon>
        <taxon>Fungi</taxon>
        <taxon>Dikarya</taxon>
        <taxon>Ascomycota</taxon>
        <taxon>Pezizomycotina</taxon>
        <taxon>Sordariomycetes</taxon>
        <taxon>Sordariomycetidae</taxon>
        <taxon>Sordariales</taxon>
        <taxon>Lasiosphaeriaceae</taxon>
        <taxon>Lasiosphaeria</taxon>
    </lineage>
</organism>
<reference evidence="2" key="1">
    <citation type="journal article" date="2023" name="Mol. Phylogenet. Evol.">
        <title>Genome-scale phylogeny and comparative genomics of the fungal order Sordariales.</title>
        <authorList>
            <person name="Hensen N."/>
            <person name="Bonometti L."/>
            <person name="Westerberg I."/>
            <person name="Brannstrom I.O."/>
            <person name="Guillou S."/>
            <person name="Cros-Aarteil S."/>
            <person name="Calhoun S."/>
            <person name="Haridas S."/>
            <person name="Kuo A."/>
            <person name="Mondo S."/>
            <person name="Pangilinan J."/>
            <person name="Riley R."/>
            <person name="LaButti K."/>
            <person name="Andreopoulos B."/>
            <person name="Lipzen A."/>
            <person name="Chen C."/>
            <person name="Yan M."/>
            <person name="Daum C."/>
            <person name="Ng V."/>
            <person name="Clum A."/>
            <person name="Steindorff A."/>
            <person name="Ohm R.A."/>
            <person name="Martin F."/>
            <person name="Silar P."/>
            <person name="Natvig D.O."/>
            <person name="Lalanne C."/>
            <person name="Gautier V."/>
            <person name="Ament-Velasquez S.L."/>
            <person name="Kruys A."/>
            <person name="Hutchinson M.I."/>
            <person name="Powell A.J."/>
            <person name="Barry K."/>
            <person name="Miller A.N."/>
            <person name="Grigoriev I.V."/>
            <person name="Debuchy R."/>
            <person name="Gladieux P."/>
            <person name="Hiltunen Thoren M."/>
            <person name="Johannesson H."/>
        </authorList>
    </citation>
    <scope>NUCLEOTIDE SEQUENCE</scope>
    <source>
        <strain evidence="2">CBS 955.72</strain>
    </source>
</reference>
<gene>
    <name evidence="2" type="ORF">B0T25DRAFT_513840</name>
</gene>
<dbReference type="InterPro" id="IPR025363">
    <property type="entry name" value="DUF4267"/>
</dbReference>
<comment type="caution">
    <text evidence="2">The sequence shown here is derived from an EMBL/GenBank/DDBJ whole genome shotgun (WGS) entry which is preliminary data.</text>
</comment>
<name>A0AAJ0HW49_9PEZI</name>
<keyword evidence="1" id="KW-0472">Membrane</keyword>
<reference evidence="2" key="2">
    <citation type="submission" date="2023-06" db="EMBL/GenBank/DDBJ databases">
        <authorList>
            <consortium name="Lawrence Berkeley National Laboratory"/>
            <person name="Haridas S."/>
            <person name="Hensen N."/>
            <person name="Bonometti L."/>
            <person name="Westerberg I."/>
            <person name="Brannstrom I.O."/>
            <person name="Guillou S."/>
            <person name="Cros-Aarteil S."/>
            <person name="Calhoun S."/>
            <person name="Kuo A."/>
            <person name="Mondo S."/>
            <person name="Pangilinan J."/>
            <person name="Riley R."/>
            <person name="Labutti K."/>
            <person name="Andreopoulos B."/>
            <person name="Lipzen A."/>
            <person name="Chen C."/>
            <person name="Yanf M."/>
            <person name="Daum C."/>
            <person name="Ng V."/>
            <person name="Clum A."/>
            <person name="Steindorff A."/>
            <person name="Ohm R."/>
            <person name="Martin F."/>
            <person name="Silar P."/>
            <person name="Natvig D."/>
            <person name="Lalanne C."/>
            <person name="Gautier V."/>
            <person name="Ament-Velasquez S.L."/>
            <person name="Kruys A."/>
            <person name="Hutchinson M.I."/>
            <person name="Powell A.J."/>
            <person name="Barry K."/>
            <person name="Miller A.N."/>
            <person name="Grigoriev I.V."/>
            <person name="Debuchy R."/>
            <person name="Gladieux P."/>
            <person name="Thoren M.H."/>
            <person name="Johannesson H."/>
        </authorList>
    </citation>
    <scope>NUCLEOTIDE SEQUENCE</scope>
    <source>
        <strain evidence="2">CBS 955.72</strain>
    </source>
</reference>
<proteinExistence type="predicted"/>
<keyword evidence="1" id="KW-0812">Transmembrane</keyword>
<dbReference type="EMBL" id="JAUIQD010000001">
    <property type="protein sequence ID" value="KAK3363980.1"/>
    <property type="molecule type" value="Genomic_DNA"/>
</dbReference>
<evidence type="ECO:0000256" key="1">
    <source>
        <dbReference type="SAM" id="Phobius"/>
    </source>
</evidence>
<dbReference type="Proteomes" id="UP001275084">
    <property type="component" value="Unassembled WGS sequence"/>
</dbReference>
<feature type="transmembrane region" description="Helical" evidence="1">
    <location>
        <begin position="12"/>
        <end position="30"/>
    </location>
</feature>
<evidence type="ECO:0000313" key="2">
    <source>
        <dbReference type="EMBL" id="KAK3363980.1"/>
    </source>
</evidence>
<protein>
    <submittedName>
        <fullName evidence="2">Uncharacterized protein</fullName>
    </submittedName>
</protein>